<dbReference type="PANTHER" id="PTHR45953">
    <property type="entry name" value="IDURONATE 2-SULFATASE"/>
    <property type="match status" value="1"/>
</dbReference>
<accession>A0A6B1D0M8</accession>
<feature type="region of interest" description="Disordered" evidence="4">
    <location>
        <begin position="465"/>
        <end position="488"/>
    </location>
</feature>
<dbReference type="Gene3D" id="3.40.720.10">
    <property type="entry name" value="Alkaline Phosphatase, subunit A"/>
    <property type="match status" value="1"/>
</dbReference>
<dbReference type="GO" id="GO:0005737">
    <property type="term" value="C:cytoplasm"/>
    <property type="evidence" value="ECO:0007669"/>
    <property type="project" value="TreeGrafter"/>
</dbReference>
<comment type="caution">
    <text evidence="6">The sequence shown here is derived from an EMBL/GenBank/DDBJ whole genome shotgun (WGS) entry which is preliminary data.</text>
</comment>
<keyword evidence="2" id="KW-0479">Metal-binding</keyword>
<gene>
    <name evidence="6" type="ORF">F4X14_00225</name>
</gene>
<feature type="compositionally biased region" description="Polar residues" evidence="4">
    <location>
        <begin position="465"/>
        <end position="478"/>
    </location>
</feature>
<dbReference type="SUPFAM" id="SSF53649">
    <property type="entry name" value="Alkaline phosphatase-like"/>
    <property type="match status" value="1"/>
</dbReference>
<dbReference type="PANTHER" id="PTHR45953:SF1">
    <property type="entry name" value="IDURONATE 2-SULFATASE"/>
    <property type="match status" value="1"/>
</dbReference>
<dbReference type="GO" id="GO:0046872">
    <property type="term" value="F:metal ion binding"/>
    <property type="evidence" value="ECO:0007669"/>
    <property type="project" value="UniProtKB-KW"/>
</dbReference>
<dbReference type="EC" id="3.1.6.1" evidence="6"/>
<protein>
    <submittedName>
        <fullName evidence="6">Arylsulfatase</fullName>
        <ecNumber evidence="6">3.1.6.1</ecNumber>
    </submittedName>
</protein>
<dbReference type="InterPro" id="IPR000917">
    <property type="entry name" value="Sulfatase_N"/>
</dbReference>
<evidence type="ECO:0000313" key="6">
    <source>
        <dbReference type="EMBL" id="MYC93370.1"/>
    </source>
</evidence>
<evidence type="ECO:0000256" key="4">
    <source>
        <dbReference type="SAM" id="MobiDB-lite"/>
    </source>
</evidence>
<dbReference type="AlphaFoldDB" id="A0A6B1D0M8"/>
<evidence type="ECO:0000256" key="2">
    <source>
        <dbReference type="ARBA" id="ARBA00022723"/>
    </source>
</evidence>
<dbReference type="InterPro" id="IPR017850">
    <property type="entry name" value="Alkaline_phosphatase_core_sf"/>
</dbReference>
<evidence type="ECO:0000256" key="3">
    <source>
        <dbReference type="ARBA" id="ARBA00022801"/>
    </source>
</evidence>
<proteinExistence type="inferred from homology"/>
<comment type="similarity">
    <text evidence="1">Belongs to the sulfatase family.</text>
</comment>
<dbReference type="InterPro" id="IPR024607">
    <property type="entry name" value="Sulfatase_CS"/>
</dbReference>
<feature type="domain" description="Sulfatase N-terminal" evidence="5">
    <location>
        <begin position="7"/>
        <end position="366"/>
    </location>
</feature>
<dbReference type="GO" id="GO:0004065">
    <property type="term" value="F:arylsulfatase activity"/>
    <property type="evidence" value="ECO:0007669"/>
    <property type="project" value="UniProtKB-EC"/>
</dbReference>
<evidence type="ECO:0000259" key="5">
    <source>
        <dbReference type="Pfam" id="PF00884"/>
    </source>
</evidence>
<dbReference type="Pfam" id="PF00884">
    <property type="entry name" value="Sulfatase"/>
    <property type="match status" value="1"/>
</dbReference>
<name>A0A6B1D0M8_9CHLR</name>
<reference evidence="6" key="1">
    <citation type="submission" date="2019-09" db="EMBL/GenBank/DDBJ databases">
        <title>Characterisation of the sponge microbiome using genome-centric metagenomics.</title>
        <authorList>
            <person name="Engelberts J.P."/>
            <person name="Robbins S.J."/>
            <person name="De Goeij J.M."/>
            <person name="Aranda M."/>
            <person name="Bell S.C."/>
            <person name="Webster N.S."/>
        </authorList>
    </citation>
    <scope>NUCLEOTIDE SEQUENCE</scope>
    <source>
        <strain evidence="6">SB0661_bin_32</strain>
    </source>
</reference>
<dbReference type="EMBL" id="VXMH01000002">
    <property type="protein sequence ID" value="MYC93370.1"/>
    <property type="molecule type" value="Genomic_DNA"/>
</dbReference>
<organism evidence="6">
    <name type="scientific">Caldilineaceae bacterium SB0661_bin_32</name>
    <dbReference type="NCBI Taxonomy" id="2605255"/>
    <lineage>
        <taxon>Bacteria</taxon>
        <taxon>Bacillati</taxon>
        <taxon>Chloroflexota</taxon>
        <taxon>Caldilineae</taxon>
        <taxon>Caldilineales</taxon>
        <taxon>Caldilineaceae</taxon>
    </lineage>
</organism>
<dbReference type="PROSITE" id="PS00149">
    <property type="entry name" value="SULFATASE_2"/>
    <property type="match status" value="1"/>
</dbReference>
<sequence>MPADSRPNILFICVDQWRADALSLTGHPVAETPHLDRLAREGINFTQAYAATPTCVPARATIFTGLNQRHTGFVGYNDRIDWHYDCTMPGLLADAGYHTQCVGKMHTHPSRNLMGFHNVVLHDGYLHRERAKRDDYGLVDDYTPWLRERLGPEADYIDTGVGCNGYAARPWVYDEMLHPTSWVTTMGIDFLRRRDPTKPFFLMLSYHRPHPPLDPPAAFMERYLTKPLPDPVMGDWAPDSLPVRGLDSPIPTDTAQRDYARRAYYAQISHIDYSLNRVFQALFENGELDNTAIVFTADHGEMLYDHNHVAKGYPYDSSARLPFILRLPRAGSPHHQARQADEPQREVNQVVELRDLLPTFCDLAGAETPAHVDGRSILPLARGETEGWREHLHGEHFMNADSNQWLTDGREKYIWYSQSGREMLFDLEEDPSELHDLAAARPERIAFWRERLTAELDGREEGFVQNGSLVSGMPQSPTLVDAGQYRER</sequence>
<keyword evidence="3 6" id="KW-0378">Hydrolase</keyword>
<evidence type="ECO:0000256" key="1">
    <source>
        <dbReference type="ARBA" id="ARBA00008779"/>
    </source>
</evidence>
<dbReference type="NCBIfam" id="NF010322">
    <property type="entry name" value="PRK13759.1"/>
    <property type="match status" value="1"/>
</dbReference>